<evidence type="ECO:0000256" key="2">
    <source>
        <dbReference type="ARBA" id="ARBA00022475"/>
    </source>
</evidence>
<feature type="transmembrane region" description="Helical" evidence="6">
    <location>
        <begin position="474"/>
        <end position="493"/>
    </location>
</feature>
<evidence type="ECO:0000313" key="10">
    <source>
        <dbReference type="Proteomes" id="UP001149142"/>
    </source>
</evidence>
<reference evidence="9" key="1">
    <citation type="submission" date="2022-11" db="EMBL/GenBank/DDBJ databases">
        <title>Refractory cell wall polysaccharides provide important carbon source for microbial heterotrophs in the hadal ocean.</title>
        <authorList>
            <person name="Zhu X."/>
        </authorList>
    </citation>
    <scope>NUCLEOTIDE SEQUENCE</scope>
    <source>
        <strain evidence="9">MTRN7</strain>
    </source>
</reference>
<evidence type="ECO:0000313" key="9">
    <source>
        <dbReference type="EMBL" id="MDA0177554.1"/>
    </source>
</evidence>
<keyword evidence="2" id="KW-1003">Cell membrane</keyword>
<feature type="transmembrane region" description="Helical" evidence="6">
    <location>
        <begin position="57"/>
        <end position="76"/>
    </location>
</feature>
<feature type="domain" description="DUF4131" evidence="8">
    <location>
        <begin position="32"/>
        <end position="191"/>
    </location>
</feature>
<comment type="subcellular location">
    <subcellularLocation>
        <location evidence="1">Cell membrane</location>
        <topology evidence="1">Multi-pass membrane protein</topology>
    </subcellularLocation>
</comment>
<proteinExistence type="predicted"/>
<feature type="transmembrane region" description="Helical" evidence="6">
    <location>
        <begin position="505"/>
        <end position="524"/>
    </location>
</feature>
<protein>
    <submittedName>
        <fullName evidence="9">ComEC family competence protein</fullName>
    </submittedName>
</protein>
<feature type="transmembrane region" description="Helical" evidence="6">
    <location>
        <begin position="253"/>
        <end position="274"/>
    </location>
</feature>
<feature type="transmembrane region" description="Helical" evidence="6">
    <location>
        <begin position="449"/>
        <end position="468"/>
    </location>
</feature>
<evidence type="ECO:0000259" key="7">
    <source>
        <dbReference type="Pfam" id="PF03772"/>
    </source>
</evidence>
<dbReference type="Pfam" id="PF13567">
    <property type="entry name" value="DUF4131"/>
    <property type="match status" value="1"/>
</dbReference>
<feature type="transmembrane region" description="Helical" evidence="6">
    <location>
        <begin position="415"/>
        <end position="442"/>
    </location>
</feature>
<dbReference type="EMBL" id="JAPFGC010000002">
    <property type="protein sequence ID" value="MDA0177554.1"/>
    <property type="molecule type" value="Genomic_DNA"/>
</dbReference>
<dbReference type="InterPro" id="IPR052159">
    <property type="entry name" value="Competence_DNA_uptake"/>
</dbReference>
<feature type="transmembrane region" description="Helical" evidence="6">
    <location>
        <begin position="333"/>
        <end position="352"/>
    </location>
</feature>
<feature type="transmembrane region" description="Helical" evidence="6">
    <location>
        <begin position="7"/>
        <end position="23"/>
    </location>
</feature>
<keyword evidence="3 6" id="KW-0812">Transmembrane</keyword>
<evidence type="ECO:0000256" key="4">
    <source>
        <dbReference type="ARBA" id="ARBA00022989"/>
    </source>
</evidence>
<sequence length="674" mass="77460">MKLLNFSIIRLSIALIAGIILSKYLHLTILQACCLFLLSFALLTVTYFTFKTKFRNTFWFDFATYLTTICLGIFTFTAQNNSLKSSDFSKKLRPNASNTVTFKINTYLKPNAFNERYYVDILSIDNNSTTGKALLNIKLDSVLNPFSIDHIYLTKTNLEEIKAPLNPDQFSYKDYLKNQNVHYQFYVSKSHIIQLETKTYTLKGIAFNFRHLINRKLKEYNFSKDELSIINALLLGQRQYITKDVYDNYTNAGAIHILAVSGLHVGIILLILNLLLKPLERFKHGLYLKTALIFILLWLYALIAGGSASIIRATTMFSIVAIGLNLKRSTNIYNTLGISIFILLLFKPNFLFDVGFQLSYAAVFSIVSIQPLIEPLLSFKYKLLDILWKTLTVTVSAQFGIIPISLYYFHQFPSLFWLSNLVVIPLLGIILGLGILIIFLALINILPHFLAEIYGSIIHLMNLFFKWISSQEQFLFQDISFNSFQVLLSYILLFFCYKLITTKQLVWVIGIGLICIGFQMNYIIDYRVKQDDKFYVFHKNKFTLIGEINGGDLSVYSNLKDAKTNIIIRSYSVKNNVSIKASYPLQSLYSIKDQTLLLIDSLGVYNVKELKPDIVLLTQSPKVNLKRLIDSIKPKLIIADGSNYKSYLKRWETTCEIKKIPFYRTDKMGAYLFN</sequence>
<name>A0ABT4S0G8_9FLAO</name>
<evidence type="ECO:0000256" key="5">
    <source>
        <dbReference type="ARBA" id="ARBA00023136"/>
    </source>
</evidence>
<dbReference type="RefSeq" id="WP_270005493.1">
    <property type="nucleotide sequence ID" value="NZ_JAPFGC010000002.1"/>
</dbReference>
<evidence type="ECO:0000256" key="3">
    <source>
        <dbReference type="ARBA" id="ARBA00022692"/>
    </source>
</evidence>
<dbReference type="InterPro" id="IPR025405">
    <property type="entry name" value="DUF4131"/>
</dbReference>
<dbReference type="Proteomes" id="UP001149142">
    <property type="component" value="Unassembled WGS sequence"/>
</dbReference>
<organism evidence="9 10">
    <name type="scientific">Mesoflavibacter profundi</name>
    <dbReference type="NCBI Taxonomy" id="2708110"/>
    <lineage>
        <taxon>Bacteria</taxon>
        <taxon>Pseudomonadati</taxon>
        <taxon>Bacteroidota</taxon>
        <taxon>Flavobacteriia</taxon>
        <taxon>Flavobacteriales</taxon>
        <taxon>Flavobacteriaceae</taxon>
        <taxon>Mesoflavibacter</taxon>
    </lineage>
</organism>
<dbReference type="Pfam" id="PF03772">
    <property type="entry name" value="Competence"/>
    <property type="match status" value="1"/>
</dbReference>
<feature type="transmembrane region" description="Helical" evidence="6">
    <location>
        <begin position="309"/>
        <end position="326"/>
    </location>
</feature>
<comment type="caution">
    <text evidence="9">The sequence shown here is derived from an EMBL/GenBank/DDBJ whole genome shotgun (WGS) entry which is preliminary data.</text>
</comment>
<dbReference type="PANTHER" id="PTHR30619:SF1">
    <property type="entry name" value="RECOMBINATION PROTEIN 2"/>
    <property type="match status" value="1"/>
</dbReference>
<gene>
    <name evidence="9" type="ORF">OOZ35_08635</name>
</gene>
<keyword evidence="10" id="KW-1185">Reference proteome</keyword>
<dbReference type="InterPro" id="IPR004477">
    <property type="entry name" value="ComEC_N"/>
</dbReference>
<dbReference type="NCBIfam" id="TIGR00360">
    <property type="entry name" value="ComEC_N-term"/>
    <property type="match status" value="1"/>
</dbReference>
<evidence type="ECO:0000256" key="1">
    <source>
        <dbReference type="ARBA" id="ARBA00004651"/>
    </source>
</evidence>
<dbReference type="PANTHER" id="PTHR30619">
    <property type="entry name" value="DNA INTERNALIZATION/COMPETENCE PROTEIN COMEC/REC2"/>
    <property type="match status" value="1"/>
</dbReference>
<feature type="domain" description="ComEC/Rec2-related protein" evidence="7">
    <location>
        <begin position="233"/>
        <end position="499"/>
    </location>
</feature>
<feature type="transmembrane region" description="Helical" evidence="6">
    <location>
        <begin position="386"/>
        <end position="409"/>
    </location>
</feature>
<evidence type="ECO:0000256" key="6">
    <source>
        <dbReference type="SAM" id="Phobius"/>
    </source>
</evidence>
<keyword evidence="5 6" id="KW-0472">Membrane</keyword>
<feature type="transmembrane region" description="Helical" evidence="6">
    <location>
        <begin position="29"/>
        <end position="50"/>
    </location>
</feature>
<accession>A0ABT4S0G8</accession>
<evidence type="ECO:0000259" key="8">
    <source>
        <dbReference type="Pfam" id="PF13567"/>
    </source>
</evidence>
<feature type="transmembrane region" description="Helical" evidence="6">
    <location>
        <begin position="286"/>
        <end position="303"/>
    </location>
</feature>
<keyword evidence="4 6" id="KW-1133">Transmembrane helix</keyword>